<dbReference type="Gene3D" id="1.10.1040.10">
    <property type="entry name" value="N-(1-d-carboxylethyl)-l-norvaline Dehydrogenase, domain 2"/>
    <property type="match status" value="1"/>
</dbReference>
<protein>
    <submittedName>
        <fullName evidence="6">NAD(P)-dependent oxidoreductase</fullName>
    </submittedName>
</protein>
<accession>A0ABS1F1H3</accession>
<gene>
    <name evidence="6" type="ORF">JHL17_07415</name>
</gene>
<dbReference type="InterPro" id="IPR013328">
    <property type="entry name" value="6PGD_dom2"/>
</dbReference>
<feature type="domain" description="3-hydroxyisobutyrate dehydrogenase-like NAD-binding" evidence="5">
    <location>
        <begin position="166"/>
        <end position="285"/>
    </location>
</feature>
<keyword evidence="2" id="KW-0560">Oxidoreductase</keyword>
<keyword evidence="7" id="KW-1185">Reference proteome</keyword>
<dbReference type="PANTHER" id="PTHR43060">
    <property type="entry name" value="3-HYDROXYISOBUTYRATE DEHYDROGENASE-LIKE 1, MITOCHONDRIAL-RELATED"/>
    <property type="match status" value="1"/>
</dbReference>
<evidence type="ECO:0000256" key="1">
    <source>
        <dbReference type="ARBA" id="ARBA00009080"/>
    </source>
</evidence>
<dbReference type="InterPro" id="IPR006115">
    <property type="entry name" value="6PGDH_NADP-bd"/>
</dbReference>
<dbReference type="Gene3D" id="3.40.50.720">
    <property type="entry name" value="NAD(P)-binding Rossmann-like Domain"/>
    <property type="match status" value="1"/>
</dbReference>
<comment type="similarity">
    <text evidence="1">Belongs to the HIBADH-related family.</text>
</comment>
<reference evidence="7" key="1">
    <citation type="submission" date="2021-01" db="EMBL/GenBank/DDBJ databases">
        <title>Genome public.</title>
        <authorList>
            <person name="Liu C."/>
            <person name="Sun Q."/>
        </authorList>
    </citation>
    <scope>NUCLEOTIDE SEQUENCE [LARGE SCALE GENOMIC DNA]</scope>
    <source>
        <strain evidence="7">YIM B02556</strain>
    </source>
</reference>
<dbReference type="InterPro" id="IPR015815">
    <property type="entry name" value="HIBADH-related"/>
</dbReference>
<dbReference type="SUPFAM" id="SSF48179">
    <property type="entry name" value="6-phosphogluconate dehydrogenase C-terminal domain-like"/>
    <property type="match status" value="1"/>
</dbReference>
<proteinExistence type="inferred from homology"/>
<sequence>MTTTVGFIGLGSMGMPMASNLLAKGFAVQGFDVRGESVRVLEAAGGKGAPDAAAAADGADALVLMVVNAAQADAVLFTDGALEALPAGAAVILMATCPPAAVADLAGRVEAAGRRFVDAPVSGGMVGAVAGTLSIMAAADAGTVERVRPILAAMGDKVFHVGETPGQGAMVKTVNQLLCGVHIAVVAEAFALAAKAGVDLDILLEIMSGSSASSWMLKDRGPRMLEAEPGITSAVDIFVKDLGIVLEAGRDAKAALPLAAVAHQMFLATSGRGEGGMDDSQVIRSYHAVNGTAAGRC</sequence>
<dbReference type="InterPro" id="IPR002204">
    <property type="entry name" value="3-OH-isobutyrate_DH-rel_CS"/>
</dbReference>
<comment type="caution">
    <text evidence="6">The sequence shown here is derived from an EMBL/GenBank/DDBJ whole genome shotgun (WGS) entry which is preliminary data.</text>
</comment>
<dbReference type="Pfam" id="PF03446">
    <property type="entry name" value="NAD_binding_2"/>
    <property type="match status" value="1"/>
</dbReference>
<evidence type="ECO:0000259" key="5">
    <source>
        <dbReference type="Pfam" id="PF14833"/>
    </source>
</evidence>
<dbReference type="EMBL" id="JAENHM010000025">
    <property type="protein sequence ID" value="MBK1837238.1"/>
    <property type="molecule type" value="Genomic_DNA"/>
</dbReference>
<dbReference type="Pfam" id="PF14833">
    <property type="entry name" value="NAD_binding_11"/>
    <property type="match status" value="1"/>
</dbReference>
<dbReference type="InterPro" id="IPR008927">
    <property type="entry name" value="6-PGluconate_DH-like_C_sf"/>
</dbReference>
<keyword evidence="3" id="KW-0520">NAD</keyword>
<name>A0ABS1F1H3_9PROT</name>
<evidence type="ECO:0000256" key="3">
    <source>
        <dbReference type="ARBA" id="ARBA00023027"/>
    </source>
</evidence>
<evidence type="ECO:0000256" key="2">
    <source>
        <dbReference type="ARBA" id="ARBA00023002"/>
    </source>
</evidence>
<evidence type="ECO:0000313" key="7">
    <source>
        <dbReference type="Proteomes" id="UP000652760"/>
    </source>
</evidence>
<evidence type="ECO:0000313" key="6">
    <source>
        <dbReference type="EMBL" id="MBK1837238.1"/>
    </source>
</evidence>
<dbReference type="SUPFAM" id="SSF51735">
    <property type="entry name" value="NAD(P)-binding Rossmann-fold domains"/>
    <property type="match status" value="1"/>
</dbReference>
<organism evidence="6 7">
    <name type="scientific">Azospirillum endophyticum</name>
    <dbReference type="NCBI Taxonomy" id="2800326"/>
    <lineage>
        <taxon>Bacteria</taxon>
        <taxon>Pseudomonadati</taxon>
        <taxon>Pseudomonadota</taxon>
        <taxon>Alphaproteobacteria</taxon>
        <taxon>Rhodospirillales</taxon>
        <taxon>Azospirillaceae</taxon>
        <taxon>Azospirillum</taxon>
    </lineage>
</organism>
<evidence type="ECO:0000259" key="4">
    <source>
        <dbReference type="Pfam" id="PF03446"/>
    </source>
</evidence>
<dbReference type="RefSeq" id="WP_200191608.1">
    <property type="nucleotide sequence ID" value="NZ_JAENHM010000025.1"/>
</dbReference>
<feature type="domain" description="6-phosphogluconate dehydrogenase NADP-binding" evidence="4">
    <location>
        <begin position="4"/>
        <end position="162"/>
    </location>
</feature>
<dbReference type="Proteomes" id="UP000652760">
    <property type="component" value="Unassembled WGS sequence"/>
</dbReference>
<dbReference type="PANTHER" id="PTHR43060:SF15">
    <property type="entry name" value="3-HYDROXYISOBUTYRATE DEHYDROGENASE-LIKE 1, MITOCHONDRIAL-RELATED"/>
    <property type="match status" value="1"/>
</dbReference>
<dbReference type="PIRSF" id="PIRSF000103">
    <property type="entry name" value="HIBADH"/>
    <property type="match status" value="1"/>
</dbReference>
<dbReference type="InterPro" id="IPR036291">
    <property type="entry name" value="NAD(P)-bd_dom_sf"/>
</dbReference>
<dbReference type="InterPro" id="IPR029154">
    <property type="entry name" value="HIBADH-like_NADP-bd"/>
</dbReference>
<dbReference type="PROSITE" id="PS00895">
    <property type="entry name" value="3_HYDROXYISOBUT_DH"/>
    <property type="match status" value="1"/>
</dbReference>